<dbReference type="GO" id="GO:0000938">
    <property type="term" value="C:GARP complex"/>
    <property type="evidence" value="ECO:0007669"/>
    <property type="project" value="UniProtKB-UniRule"/>
</dbReference>
<dbReference type="GO" id="GO:0006869">
    <property type="term" value="P:lipid transport"/>
    <property type="evidence" value="ECO:0007669"/>
    <property type="project" value="UniProtKB-UniRule"/>
</dbReference>
<reference evidence="6 7" key="2">
    <citation type="submission" date="2019-01" db="EMBL/GenBank/DDBJ databases">
        <title>The decoding of complex shrimp genome reveals the adaptation for benthos swimmer, frequently molting mechanism and breeding impact on genome.</title>
        <authorList>
            <person name="Sun Y."/>
            <person name="Gao Y."/>
            <person name="Yu Y."/>
        </authorList>
    </citation>
    <scope>NUCLEOTIDE SEQUENCE [LARGE SCALE GENOMIC DNA]</scope>
    <source>
        <tissue evidence="6">Muscle</tissue>
    </source>
</reference>
<feature type="compositionally biased region" description="Basic and acidic residues" evidence="5">
    <location>
        <begin position="651"/>
        <end position="663"/>
    </location>
</feature>
<dbReference type="PANTHER" id="PTHR15954">
    <property type="entry name" value="VACUOLAR PROTEIN SORTING-ASSOCIATED PROTEIN 51 HOMOLOG"/>
    <property type="match status" value="1"/>
</dbReference>
<comment type="similarity">
    <text evidence="1 4">Belongs to the VPS51 family.</text>
</comment>
<dbReference type="AlphaFoldDB" id="A0A3R7PZZ8"/>
<evidence type="ECO:0000313" key="6">
    <source>
        <dbReference type="EMBL" id="ROT64997.1"/>
    </source>
</evidence>
<accession>A0A3R7PZZ8</accession>
<evidence type="ECO:0000313" key="7">
    <source>
        <dbReference type="Proteomes" id="UP000283509"/>
    </source>
</evidence>
<comment type="caution">
    <text evidence="6">The sequence shown here is derived from an EMBL/GenBank/DDBJ whole genome shotgun (WGS) entry which is preliminary data.</text>
</comment>
<dbReference type="GO" id="GO:0032456">
    <property type="term" value="P:endocytic recycling"/>
    <property type="evidence" value="ECO:0007669"/>
    <property type="project" value="TreeGrafter"/>
</dbReference>
<evidence type="ECO:0000256" key="2">
    <source>
        <dbReference type="ARBA" id="ARBA00016122"/>
    </source>
</evidence>
<dbReference type="GO" id="GO:0007030">
    <property type="term" value="P:Golgi organization"/>
    <property type="evidence" value="ECO:0007669"/>
    <property type="project" value="UniProtKB-UniRule"/>
</dbReference>
<feature type="region of interest" description="Disordered" evidence="5">
    <location>
        <begin position="262"/>
        <end position="300"/>
    </location>
</feature>
<keyword evidence="4" id="KW-0333">Golgi apparatus</keyword>
<dbReference type="GO" id="GO:0015031">
    <property type="term" value="P:protein transport"/>
    <property type="evidence" value="ECO:0007669"/>
    <property type="project" value="UniProtKB-UniRule"/>
</dbReference>
<proteinExistence type="inferred from homology"/>
<dbReference type="GO" id="GO:0042147">
    <property type="term" value="P:retrograde transport, endosome to Golgi"/>
    <property type="evidence" value="ECO:0007669"/>
    <property type="project" value="UniProtKB-UniRule"/>
</dbReference>
<comment type="subcellular location">
    <subcellularLocation>
        <location evidence="4">Golgi apparatus</location>
        <location evidence="4">trans-Golgi network</location>
    </subcellularLocation>
</comment>
<dbReference type="GO" id="GO:0048193">
    <property type="term" value="P:Golgi vesicle transport"/>
    <property type="evidence" value="ECO:0007669"/>
    <property type="project" value="TreeGrafter"/>
</dbReference>
<evidence type="ECO:0000256" key="5">
    <source>
        <dbReference type="SAM" id="MobiDB-lite"/>
    </source>
</evidence>
<organism evidence="6 7">
    <name type="scientific">Penaeus vannamei</name>
    <name type="common">Whiteleg shrimp</name>
    <name type="synonym">Litopenaeus vannamei</name>
    <dbReference type="NCBI Taxonomy" id="6689"/>
    <lineage>
        <taxon>Eukaryota</taxon>
        <taxon>Metazoa</taxon>
        <taxon>Ecdysozoa</taxon>
        <taxon>Arthropoda</taxon>
        <taxon>Crustacea</taxon>
        <taxon>Multicrustacea</taxon>
        <taxon>Malacostraca</taxon>
        <taxon>Eumalacostraca</taxon>
        <taxon>Eucarida</taxon>
        <taxon>Decapoda</taxon>
        <taxon>Dendrobranchiata</taxon>
        <taxon>Penaeoidea</taxon>
        <taxon>Penaeidae</taxon>
        <taxon>Penaeus</taxon>
    </lineage>
</organism>
<keyword evidence="4" id="KW-0445">Lipid transport</keyword>
<dbReference type="InterPro" id="IPR016159">
    <property type="entry name" value="Cullin_repeat-like_dom_sf"/>
</dbReference>
<reference evidence="6 7" key="1">
    <citation type="submission" date="2018-04" db="EMBL/GenBank/DDBJ databases">
        <authorList>
            <person name="Zhang X."/>
            <person name="Yuan J."/>
            <person name="Li F."/>
            <person name="Xiang J."/>
        </authorList>
    </citation>
    <scope>NUCLEOTIDE SEQUENCE [LARGE SCALE GENOMIC DNA]</scope>
    <source>
        <tissue evidence="6">Muscle</tissue>
    </source>
</reference>
<evidence type="ECO:0000256" key="3">
    <source>
        <dbReference type="ARBA" id="ARBA00023054"/>
    </source>
</evidence>
<dbReference type="STRING" id="6689.A0A3R7PZZ8"/>
<feature type="compositionally biased region" description="Basic and acidic residues" evidence="5">
    <location>
        <begin position="281"/>
        <end position="300"/>
    </location>
</feature>
<protein>
    <recommendedName>
        <fullName evidence="2 4">Vacuolar protein sorting-associated protein 51 homolog</fullName>
    </recommendedName>
</protein>
<evidence type="ECO:0000256" key="4">
    <source>
        <dbReference type="RuleBase" id="RU368010"/>
    </source>
</evidence>
<keyword evidence="4" id="KW-0813">Transport</keyword>
<dbReference type="Pfam" id="PF08700">
    <property type="entry name" value="VPS51_Exo84_N"/>
    <property type="match status" value="1"/>
</dbReference>
<keyword evidence="4" id="KW-0653">Protein transport</keyword>
<dbReference type="GO" id="GO:1990745">
    <property type="term" value="C:EARP complex"/>
    <property type="evidence" value="ECO:0007669"/>
    <property type="project" value="TreeGrafter"/>
</dbReference>
<name>A0A3R7PZZ8_PENVA</name>
<dbReference type="Proteomes" id="UP000283509">
    <property type="component" value="Unassembled WGS sequence"/>
</dbReference>
<evidence type="ECO:0000256" key="1">
    <source>
        <dbReference type="ARBA" id="ARBA00006080"/>
    </source>
</evidence>
<dbReference type="GO" id="GO:0007041">
    <property type="term" value="P:lysosomal transport"/>
    <property type="evidence" value="ECO:0007669"/>
    <property type="project" value="TreeGrafter"/>
</dbReference>
<dbReference type="InterPro" id="IPR014812">
    <property type="entry name" value="Vps51"/>
</dbReference>
<feature type="region of interest" description="Disordered" evidence="5">
    <location>
        <begin position="646"/>
        <end position="682"/>
    </location>
</feature>
<dbReference type="PANTHER" id="PTHR15954:SF4">
    <property type="entry name" value="VACUOLAR PROTEIN SORTING-ASSOCIATED PROTEIN 51 HOMOLOG"/>
    <property type="match status" value="1"/>
</dbReference>
<dbReference type="OrthoDB" id="203678at2759"/>
<keyword evidence="7" id="KW-1185">Reference proteome</keyword>
<dbReference type="GO" id="GO:0016020">
    <property type="term" value="C:membrane"/>
    <property type="evidence" value="ECO:0007669"/>
    <property type="project" value="TreeGrafter"/>
</dbReference>
<keyword evidence="3" id="KW-0175">Coiled coil</keyword>
<comment type="subunit">
    <text evidence="4">Component of the Golgi-associated retrograde protein (GARP) complex.</text>
</comment>
<dbReference type="GO" id="GO:0005829">
    <property type="term" value="C:cytosol"/>
    <property type="evidence" value="ECO:0007669"/>
    <property type="project" value="GOC"/>
</dbReference>
<sequence>MASTDSKNERRRRTELLQFYGAGGKEDTPYDINSKHFNHDMYVQKTIKESSLKQLLEHESSLVSEIQSLDSDCQTLVYDHYDKFIAAADIVRKMKEGSVKMEAQISRLQENMARIIASSTSVTSALQERRGHLSRLLGVHGTLRKLEFLFHLPQKIDECIAEKNFAEGVASYVETAEVVHRYCHLSSFSAIHEDCEAAVGRLNQALKEQLALKEVSARHLTECVDLLLQLGEPAEGLCDDFLAHARTKLENDLSNLTKLAETAGGLGSEEEEGTEQGASEETSKAEETKEGLGREEIGDDSIRDGANLDILEFVDVCHETFVGNLWLVISSYKEMFLRSPEEGGSGSSNVAMEKLRVFVADLVEQYVAVVGVRVASEPDVGHYGQLTTALDKFHRRLHAITQLLPNTDFGNVALSLVLEAGSARCQSSLAMLKSGLASSLGDIRHALVAPRHPTQDGTESTHRQLNEHLTRLVASTAASIKDKVTALQAFTQPKHTFAVKAEFRRKFCRDLVREGVVVAFFLHITDTLLQFCHKKDKDPVLLLVLSRMCLDLHTSTVHYLLSHCDEQLQLEEKTGLTPLHSITDGMREAGQKLLNHYVHTQGSSISQMLRRSVELKDWLGCGEPRSVRRVMRTVLEEISTMDTQVGALYEEGNRRDRSSDSSRRTFHSVSASRGGGGGRSGWSTYTPSQLDNSLVANLNKLWSERIEIFAPVEFTRVSILTGIVKISLKTLLESVRLRTFSRFGLQQVQVDAHYLRTYLWSYVADEHVLNVLLDEVVTSASVRCCDPELMEQRVVEFICEQN</sequence>
<dbReference type="SUPFAM" id="SSF74788">
    <property type="entry name" value="Cullin repeat-like"/>
    <property type="match status" value="1"/>
</dbReference>
<dbReference type="EMBL" id="QCYY01003158">
    <property type="protein sequence ID" value="ROT64997.1"/>
    <property type="molecule type" value="Genomic_DNA"/>
</dbReference>
<gene>
    <name evidence="6" type="ORF">C7M84_017051</name>
</gene>
<comment type="function">
    <text evidence="4">Acts as component of the GARP complex that is involved in retrograde transport from early and late endosomes to the trans-Golgi network (TGN).</text>
</comment>